<proteinExistence type="predicted"/>
<organism evidence="2 3">
    <name type="scientific">Flavisolibacter tropicus</name>
    <dbReference type="NCBI Taxonomy" id="1492898"/>
    <lineage>
        <taxon>Bacteria</taxon>
        <taxon>Pseudomonadati</taxon>
        <taxon>Bacteroidota</taxon>
        <taxon>Chitinophagia</taxon>
        <taxon>Chitinophagales</taxon>
        <taxon>Chitinophagaceae</taxon>
        <taxon>Flavisolibacter</taxon>
    </lineage>
</organism>
<reference evidence="2 3" key="2">
    <citation type="journal article" date="2016" name="Int. J. Syst. Evol. Microbiol.">
        <title>Flavisolibacter tropicus sp. nov., isolated from tropical soil.</title>
        <authorList>
            <person name="Lee J.J."/>
            <person name="Kang M.S."/>
            <person name="Kim G.S."/>
            <person name="Lee C.S."/>
            <person name="Lim S."/>
            <person name="Lee J."/>
            <person name="Roh S.H."/>
            <person name="Kang H."/>
            <person name="Ha J.M."/>
            <person name="Bae S."/>
            <person name="Jung H.Y."/>
            <person name="Kim M.K."/>
        </authorList>
    </citation>
    <scope>NUCLEOTIDE SEQUENCE [LARGE SCALE GENOMIC DNA]</scope>
    <source>
        <strain evidence="2 3">LCS9</strain>
    </source>
</reference>
<dbReference type="RefSeq" id="WP_066407761.1">
    <property type="nucleotide sequence ID" value="NZ_CP011390.1"/>
</dbReference>
<feature type="region of interest" description="Disordered" evidence="1">
    <location>
        <begin position="1"/>
        <end position="62"/>
    </location>
</feature>
<dbReference type="STRING" id="1492898.SY85_21935"/>
<gene>
    <name evidence="2" type="ORF">SY85_21935</name>
</gene>
<evidence type="ECO:0000313" key="3">
    <source>
        <dbReference type="Proteomes" id="UP000077177"/>
    </source>
</evidence>
<evidence type="ECO:0000313" key="2">
    <source>
        <dbReference type="EMBL" id="ANE52737.1"/>
    </source>
</evidence>
<dbReference type="Proteomes" id="UP000077177">
    <property type="component" value="Chromosome"/>
</dbReference>
<name>A0A172U158_9BACT</name>
<reference evidence="3" key="1">
    <citation type="submission" date="2015-01" db="EMBL/GenBank/DDBJ databases">
        <title>Flavisolibacter sp./LCS9/ whole genome sequencing.</title>
        <authorList>
            <person name="Kim M.K."/>
            <person name="Srinivasan S."/>
            <person name="Lee J.-J."/>
        </authorList>
    </citation>
    <scope>NUCLEOTIDE SEQUENCE [LARGE SCALE GENOMIC DNA]</scope>
    <source>
        <strain evidence="3">LCS9</strain>
    </source>
</reference>
<evidence type="ECO:0008006" key="4">
    <source>
        <dbReference type="Google" id="ProtNLM"/>
    </source>
</evidence>
<feature type="compositionally biased region" description="Basic and acidic residues" evidence="1">
    <location>
        <begin position="38"/>
        <end position="62"/>
    </location>
</feature>
<evidence type="ECO:0000256" key="1">
    <source>
        <dbReference type="SAM" id="MobiDB-lite"/>
    </source>
</evidence>
<dbReference type="AlphaFoldDB" id="A0A172U158"/>
<sequence>MTNGRNDTSKNQERDDLLREGRRDDERVSPFEQVNQKQDNDTDLKEEAEAEQQHKEAMTDRD</sequence>
<dbReference type="KEGG" id="fla:SY85_21935"/>
<feature type="compositionally biased region" description="Basic and acidic residues" evidence="1">
    <location>
        <begin position="7"/>
        <end position="29"/>
    </location>
</feature>
<protein>
    <recommendedName>
        <fullName evidence="4">YfhD family protein</fullName>
    </recommendedName>
</protein>
<accession>A0A172U158</accession>
<dbReference type="EMBL" id="CP011390">
    <property type="protein sequence ID" value="ANE52737.1"/>
    <property type="molecule type" value="Genomic_DNA"/>
</dbReference>
<keyword evidence="3" id="KW-1185">Reference proteome</keyword>